<evidence type="ECO:0000256" key="5">
    <source>
        <dbReference type="ARBA" id="ARBA00022946"/>
    </source>
</evidence>
<feature type="transmembrane region" description="Helical" evidence="11">
    <location>
        <begin position="316"/>
        <end position="339"/>
    </location>
</feature>
<evidence type="ECO:0000256" key="9">
    <source>
        <dbReference type="RuleBase" id="RU003945"/>
    </source>
</evidence>
<dbReference type="GO" id="GO:0032977">
    <property type="term" value="F:membrane insertase activity"/>
    <property type="evidence" value="ECO:0007669"/>
    <property type="project" value="InterPro"/>
</dbReference>
<dbReference type="GO" id="GO:0032979">
    <property type="term" value="P:protein insertion into mitochondrial inner membrane from matrix"/>
    <property type="evidence" value="ECO:0007669"/>
    <property type="project" value="TreeGrafter"/>
</dbReference>
<feature type="transmembrane region" description="Helical" evidence="11">
    <location>
        <begin position="233"/>
        <end position="254"/>
    </location>
</feature>
<protein>
    <recommendedName>
        <fullName evidence="12">Membrane insertase YidC/Oxa/ALB C-terminal domain-containing protein</fullName>
    </recommendedName>
</protein>
<dbReference type="PANTHER" id="PTHR12428:SF66">
    <property type="entry name" value="MITOCHONDRIAL INNER MEMBRANE PROTEIN OXA1L"/>
    <property type="match status" value="1"/>
</dbReference>
<feature type="region of interest" description="Disordered" evidence="10">
    <location>
        <begin position="60"/>
        <end position="96"/>
    </location>
</feature>
<keyword evidence="3 9" id="KW-0812">Transmembrane</keyword>
<gene>
    <name evidence="13" type="ORF">OC846_001557</name>
</gene>
<evidence type="ECO:0000256" key="10">
    <source>
        <dbReference type="SAM" id="MobiDB-lite"/>
    </source>
</evidence>
<evidence type="ECO:0000256" key="8">
    <source>
        <dbReference type="ARBA" id="ARBA00023136"/>
    </source>
</evidence>
<comment type="caution">
    <text evidence="13">The sequence shown here is derived from an EMBL/GenBank/DDBJ whole genome shotgun (WGS) entry which is preliminary data.</text>
</comment>
<reference evidence="13" key="1">
    <citation type="journal article" date="2023" name="PhytoFront">
        <title>Draft Genome Resources of Seven Strains of Tilletia horrida, Causal Agent of Kernel Smut of Rice.</title>
        <authorList>
            <person name="Khanal S."/>
            <person name="Antony Babu S."/>
            <person name="Zhou X.G."/>
        </authorList>
    </citation>
    <scope>NUCLEOTIDE SEQUENCE</scope>
    <source>
        <strain evidence="13">TX6</strain>
    </source>
</reference>
<accession>A0AAN6JSX3</accession>
<dbReference type="AlphaFoldDB" id="A0AAN6JSX3"/>
<dbReference type="GO" id="GO:0005743">
    <property type="term" value="C:mitochondrial inner membrane"/>
    <property type="evidence" value="ECO:0007669"/>
    <property type="project" value="UniProtKB-SubCell"/>
</dbReference>
<evidence type="ECO:0000256" key="4">
    <source>
        <dbReference type="ARBA" id="ARBA00022792"/>
    </source>
</evidence>
<dbReference type="EMBL" id="JAPDMZ010000023">
    <property type="protein sequence ID" value="KAK0555891.1"/>
    <property type="molecule type" value="Genomic_DNA"/>
</dbReference>
<evidence type="ECO:0000313" key="13">
    <source>
        <dbReference type="EMBL" id="KAK0555891.1"/>
    </source>
</evidence>
<dbReference type="InterPro" id="IPR028055">
    <property type="entry name" value="YidC/Oxa/ALB_C"/>
</dbReference>
<feature type="region of interest" description="Disordered" evidence="10">
    <location>
        <begin position="501"/>
        <end position="522"/>
    </location>
</feature>
<dbReference type="CDD" id="cd20069">
    <property type="entry name" value="5TM_Oxa1-like"/>
    <property type="match status" value="1"/>
</dbReference>
<keyword evidence="14" id="KW-1185">Reference proteome</keyword>
<sequence>MASMNLMRHGAGRLLPNVLLASSSYALSQSRSLSLWPFSSSNKQPSQAVADVAQEADQQLKSAATNVSAPETPSLAAASSSSSSSTAESTAQTLQEGLAQTPEALSQLVSTVAAGGELPHTPTFTELGLGTWGWWPPTGWLQTFLDYMTTTTGLPWWATIMGTTIALRLCLAPLLVYVQGNTIRLANIQPRLQGIMDDITHAKATGDLALLQSRAQQVQQIFKENDCHPFRSFLLPVVQMPIFISFFFALRGMADAGLPGFKDGGLAWFTDLSVADPYYVLPVASTALTLLVLETGAETGTNTSAVGPSAGTVKNVLRGVMVVATFFIIHFPAAVLLYWTTNNTFSILQLLALRTRFLRTRLNLPERIDHKKATAAASNLRHQSGAGGYRALVGEVAQPAKEKGFWEGIKQGMDSVKGVDAHNRSKAPGALRRAAQAETEGSSIASVARDRALRSMYEQGAGAVGTASSAAAAATESASVARANLSNAAGITQGQSAKAAAMEERAARIQSARQRRASRKRI</sequence>
<evidence type="ECO:0000313" key="14">
    <source>
        <dbReference type="Proteomes" id="UP001176517"/>
    </source>
</evidence>
<keyword evidence="6 11" id="KW-1133">Transmembrane helix</keyword>
<dbReference type="Proteomes" id="UP001176517">
    <property type="component" value="Unassembled WGS sequence"/>
</dbReference>
<dbReference type="InterPro" id="IPR001708">
    <property type="entry name" value="YidC/ALB3/OXA1/COX18"/>
</dbReference>
<dbReference type="NCBIfam" id="TIGR03592">
    <property type="entry name" value="yidC_oxa1_cterm"/>
    <property type="match status" value="1"/>
</dbReference>
<evidence type="ECO:0000256" key="11">
    <source>
        <dbReference type="SAM" id="Phobius"/>
    </source>
</evidence>
<evidence type="ECO:0000256" key="6">
    <source>
        <dbReference type="ARBA" id="ARBA00022989"/>
    </source>
</evidence>
<keyword evidence="8 11" id="KW-0472">Membrane</keyword>
<comment type="subcellular location">
    <subcellularLocation>
        <location evidence="9">Membrane</location>
        <topology evidence="9">Multi-pass membrane protein</topology>
    </subcellularLocation>
    <subcellularLocation>
        <location evidence="1">Mitochondrion inner membrane</location>
        <topology evidence="1">Multi-pass membrane protein</topology>
    </subcellularLocation>
</comment>
<proteinExistence type="inferred from homology"/>
<dbReference type="PANTHER" id="PTHR12428">
    <property type="entry name" value="OXA1"/>
    <property type="match status" value="1"/>
</dbReference>
<organism evidence="13 14">
    <name type="scientific">Tilletia horrida</name>
    <dbReference type="NCBI Taxonomy" id="155126"/>
    <lineage>
        <taxon>Eukaryota</taxon>
        <taxon>Fungi</taxon>
        <taxon>Dikarya</taxon>
        <taxon>Basidiomycota</taxon>
        <taxon>Ustilaginomycotina</taxon>
        <taxon>Exobasidiomycetes</taxon>
        <taxon>Tilletiales</taxon>
        <taxon>Tilletiaceae</taxon>
        <taxon>Tilletia</taxon>
    </lineage>
</organism>
<evidence type="ECO:0000256" key="1">
    <source>
        <dbReference type="ARBA" id="ARBA00004448"/>
    </source>
</evidence>
<keyword evidence="4" id="KW-0999">Mitochondrion inner membrane</keyword>
<evidence type="ECO:0000259" key="12">
    <source>
        <dbReference type="Pfam" id="PF02096"/>
    </source>
</evidence>
<evidence type="ECO:0000256" key="3">
    <source>
        <dbReference type="ARBA" id="ARBA00022692"/>
    </source>
</evidence>
<keyword evidence="7" id="KW-0496">Mitochondrion</keyword>
<evidence type="ECO:0000256" key="7">
    <source>
        <dbReference type="ARBA" id="ARBA00023128"/>
    </source>
</evidence>
<feature type="compositionally biased region" description="Low complexity" evidence="10">
    <location>
        <begin position="68"/>
        <end position="95"/>
    </location>
</feature>
<feature type="compositionally biased region" description="Basic residues" evidence="10">
    <location>
        <begin position="513"/>
        <end position="522"/>
    </location>
</feature>
<dbReference type="Pfam" id="PF02096">
    <property type="entry name" value="60KD_IMP"/>
    <property type="match status" value="1"/>
</dbReference>
<name>A0AAN6JSX3_9BASI</name>
<comment type="similarity">
    <text evidence="2 9">Belongs to the OXA1/ALB3/YidC family.</text>
</comment>
<evidence type="ECO:0000256" key="2">
    <source>
        <dbReference type="ARBA" id="ARBA00009877"/>
    </source>
</evidence>
<feature type="transmembrane region" description="Helical" evidence="11">
    <location>
        <begin position="154"/>
        <end position="178"/>
    </location>
</feature>
<feature type="domain" description="Membrane insertase YidC/Oxa/ALB C-terminal" evidence="12">
    <location>
        <begin position="156"/>
        <end position="352"/>
    </location>
</feature>
<feature type="region of interest" description="Disordered" evidence="10">
    <location>
        <begin position="419"/>
        <end position="444"/>
    </location>
</feature>
<keyword evidence="5" id="KW-0809">Transit peptide</keyword>